<organism evidence="2 3">
    <name type="scientific">Dentiscutata erythropus</name>
    <dbReference type="NCBI Taxonomy" id="1348616"/>
    <lineage>
        <taxon>Eukaryota</taxon>
        <taxon>Fungi</taxon>
        <taxon>Fungi incertae sedis</taxon>
        <taxon>Mucoromycota</taxon>
        <taxon>Glomeromycotina</taxon>
        <taxon>Glomeromycetes</taxon>
        <taxon>Diversisporales</taxon>
        <taxon>Gigasporaceae</taxon>
        <taxon>Dentiscutata</taxon>
    </lineage>
</organism>
<dbReference type="AlphaFoldDB" id="A0A9N9JEZ4"/>
<reference evidence="2" key="1">
    <citation type="submission" date="2021-06" db="EMBL/GenBank/DDBJ databases">
        <authorList>
            <person name="Kallberg Y."/>
            <person name="Tangrot J."/>
            <person name="Rosling A."/>
        </authorList>
    </citation>
    <scope>NUCLEOTIDE SEQUENCE</scope>
    <source>
        <strain evidence="2">MA453B</strain>
    </source>
</reference>
<keyword evidence="1" id="KW-0175">Coiled coil</keyword>
<name>A0A9N9JEZ4_9GLOM</name>
<proteinExistence type="predicted"/>
<sequence length="260" mass="30581">YSLLKWIILTLESKDKQAHANDDFEKGLSVLKCEIHEIRTAEMIHQNVYDEGVEFLSQCNTYRQTQDSNIRDDVLDRIFKSLKMKVNSAKSILFYVNQLTISQRSLAKLTQELQEIKVQIVQHQQEPENSKKFLYEQIEQNSKILKTRDRNEAVIYQAQLGSATNIRWSDDTFNNPIQLTKAIEKLHQKVDNFTKVKGKYYVINEKSALCLLEKYESKIRMVDEGFKLLVNFALQRMILELIFNAADELYKDSERDKILY</sequence>
<gene>
    <name evidence="2" type="ORF">DERYTH_LOCUS19432</name>
</gene>
<evidence type="ECO:0000313" key="3">
    <source>
        <dbReference type="Proteomes" id="UP000789405"/>
    </source>
</evidence>
<feature type="coiled-coil region" evidence="1">
    <location>
        <begin position="99"/>
        <end position="126"/>
    </location>
</feature>
<feature type="non-terminal residue" evidence="2">
    <location>
        <position position="260"/>
    </location>
</feature>
<dbReference type="OrthoDB" id="2421414at2759"/>
<comment type="caution">
    <text evidence="2">The sequence shown here is derived from an EMBL/GenBank/DDBJ whole genome shotgun (WGS) entry which is preliminary data.</text>
</comment>
<evidence type="ECO:0000256" key="1">
    <source>
        <dbReference type="SAM" id="Coils"/>
    </source>
</evidence>
<protein>
    <submittedName>
        <fullName evidence="2">5261_t:CDS:1</fullName>
    </submittedName>
</protein>
<dbReference type="EMBL" id="CAJVPY010021272">
    <property type="protein sequence ID" value="CAG8778998.1"/>
    <property type="molecule type" value="Genomic_DNA"/>
</dbReference>
<accession>A0A9N9JEZ4</accession>
<evidence type="ECO:0000313" key="2">
    <source>
        <dbReference type="EMBL" id="CAG8778998.1"/>
    </source>
</evidence>
<dbReference type="Proteomes" id="UP000789405">
    <property type="component" value="Unassembled WGS sequence"/>
</dbReference>
<keyword evidence="3" id="KW-1185">Reference proteome</keyword>